<feature type="region of interest" description="Disordered" evidence="1">
    <location>
        <begin position="196"/>
        <end position="301"/>
    </location>
</feature>
<reference evidence="3" key="1">
    <citation type="submission" date="2024-04" db="EMBL/GenBank/DDBJ databases">
        <title>Salinicola lusitanus LLJ914,a marine bacterium isolated from the Okinawa Trough.</title>
        <authorList>
            <person name="Li J."/>
        </authorList>
    </citation>
    <scope>NUCLEOTIDE SEQUENCE [LARGE SCALE GENOMIC DNA]</scope>
</reference>
<dbReference type="Proteomes" id="UP001460270">
    <property type="component" value="Unassembled WGS sequence"/>
</dbReference>
<evidence type="ECO:0000313" key="2">
    <source>
        <dbReference type="EMBL" id="KAK7944762.1"/>
    </source>
</evidence>
<gene>
    <name evidence="2" type="ORF">WMY93_000490</name>
</gene>
<dbReference type="AlphaFoldDB" id="A0AAW0Q2L4"/>
<dbReference type="EMBL" id="JBBPFD010000001">
    <property type="protein sequence ID" value="KAK7944762.1"/>
    <property type="molecule type" value="Genomic_DNA"/>
</dbReference>
<evidence type="ECO:0000313" key="3">
    <source>
        <dbReference type="Proteomes" id="UP001460270"/>
    </source>
</evidence>
<feature type="compositionally biased region" description="Basic residues" evidence="1">
    <location>
        <begin position="257"/>
        <end position="268"/>
    </location>
</feature>
<keyword evidence="3" id="KW-1185">Reference proteome</keyword>
<comment type="caution">
    <text evidence="2">The sequence shown here is derived from an EMBL/GenBank/DDBJ whole genome shotgun (WGS) entry which is preliminary data.</text>
</comment>
<protein>
    <submittedName>
        <fullName evidence="2">Uncharacterized protein</fullName>
    </submittedName>
</protein>
<feature type="compositionally biased region" description="Basic and acidic residues" evidence="1">
    <location>
        <begin position="216"/>
        <end position="235"/>
    </location>
</feature>
<feature type="region of interest" description="Disordered" evidence="1">
    <location>
        <begin position="1"/>
        <end position="25"/>
    </location>
</feature>
<accession>A0AAW0Q2L4</accession>
<sequence>MNHERSFARHQRTSFDQTTGGQTVREGNMQERIQQMERNRDQRMQRLANGAESWMATTAANTNRVSERMAYDQSRWEQIQEQENRRLAAVSKHAEDLLAREAARNEQILKRMGLQNMSRPSEMHVVCRQQRISRIPTLKPRGEVKKMSGCTLPTALPRIKELVDLVQRFNQKPGPASTQRAVRILCPACSTPLRIVSDVNDDDDLPEPSKPSGRPPRQENRRPLKHRAPESHCDDQQGNMETNDDDDEASVPSRRSGPSHKRRPHFLPKKIPLACPDEIDDDLPEPSKPSGRPPRQENCRP</sequence>
<name>A0AAW0Q2L4_9GOBI</name>
<organism evidence="2 3">
    <name type="scientific">Mugilogobius chulae</name>
    <name type="common">yellowstripe goby</name>
    <dbReference type="NCBI Taxonomy" id="88201"/>
    <lineage>
        <taxon>Eukaryota</taxon>
        <taxon>Metazoa</taxon>
        <taxon>Chordata</taxon>
        <taxon>Craniata</taxon>
        <taxon>Vertebrata</taxon>
        <taxon>Euteleostomi</taxon>
        <taxon>Actinopterygii</taxon>
        <taxon>Neopterygii</taxon>
        <taxon>Teleostei</taxon>
        <taxon>Neoteleostei</taxon>
        <taxon>Acanthomorphata</taxon>
        <taxon>Gobiaria</taxon>
        <taxon>Gobiiformes</taxon>
        <taxon>Gobioidei</taxon>
        <taxon>Gobiidae</taxon>
        <taxon>Gobionellinae</taxon>
        <taxon>Mugilogobius</taxon>
    </lineage>
</organism>
<proteinExistence type="predicted"/>
<evidence type="ECO:0000256" key="1">
    <source>
        <dbReference type="SAM" id="MobiDB-lite"/>
    </source>
</evidence>